<dbReference type="Proteomes" id="UP000247790">
    <property type="component" value="Unassembled WGS sequence"/>
</dbReference>
<name>A0A2V4VB52_PAEBA</name>
<dbReference type="Proteomes" id="UP000509327">
    <property type="component" value="Chromosome"/>
</dbReference>
<gene>
    <name evidence="2" type="ORF">DFQ00_104295</name>
    <name evidence="3" type="ORF">HUB98_00910</name>
</gene>
<dbReference type="RefSeq" id="WP_110896161.1">
    <property type="nucleotide sequence ID" value="NZ_CP054614.1"/>
</dbReference>
<organism evidence="2 4">
    <name type="scientific">Paenibacillus barcinonensis</name>
    <dbReference type="NCBI Taxonomy" id="198119"/>
    <lineage>
        <taxon>Bacteria</taxon>
        <taxon>Bacillati</taxon>
        <taxon>Bacillota</taxon>
        <taxon>Bacilli</taxon>
        <taxon>Bacillales</taxon>
        <taxon>Paenibacillaceae</taxon>
        <taxon>Paenibacillus</taxon>
    </lineage>
</organism>
<comment type="similarity">
    <text evidence="1">Belongs to the asp23 family.</text>
</comment>
<dbReference type="PANTHER" id="PTHR34297">
    <property type="entry name" value="HYPOTHETICAL CYTOSOLIC PROTEIN-RELATED"/>
    <property type="match status" value="1"/>
</dbReference>
<proteinExistence type="inferred from homology"/>
<dbReference type="Pfam" id="PF03780">
    <property type="entry name" value="Asp23"/>
    <property type="match status" value="1"/>
</dbReference>
<keyword evidence="5" id="KW-1185">Reference proteome</keyword>
<evidence type="ECO:0000313" key="4">
    <source>
        <dbReference type="Proteomes" id="UP000247790"/>
    </source>
</evidence>
<accession>A0A2V4VB52</accession>
<dbReference type="AlphaFoldDB" id="A0A2V4VB52"/>
<protein>
    <submittedName>
        <fullName evidence="3">Asp23/Gls24 family envelope stress response protein</fullName>
    </submittedName>
    <submittedName>
        <fullName evidence="2">Putative alkaline shock family protein YloU</fullName>
    </submittedName>
</protein>
<dbReference type="OrthoDB" id="9791482at2"/>
<dbReference type="EMBL" id="CP054614">
    <property type="protein sequence ID" value="QKS55012.1"/>
    <property type="molecule type" value="Genomic_DNA"/>
</dbReference>
<evidence type="ECO:0000313" key="5">
    <source>
        <dbReference type="Proteomes" id="UP000509327"/>
    </source>
</evidence>
<reference evidence="3 5" key="2">
    <citation type="submission" date="2020-06" db="EMBL/GenBank/DDBJ databases">
        <title>Complete genome of Paenibacillus barcinonensis KACC11450.</title>
        <authorList>
            <person name="Kim M."/>
            <person name="Park Y.-J."/>
            <person name="Shin J.-H."/>
        </authorList>
    </citation>
    <scope>NUCLEOTIDE SEQUENCE [LARGE SCALE GENOMIC DNA]</scope>
    <source>
        <strain evidence="3 5">KACC11450</strain>
    </source>
</reference>
<dbReference type="InterPro" id="IPR005531">
    <property type="entry name" value="Asp23"/>
</dbReference>
<evidence type="ECO:0000256" key="1">
    <source>
        <dbReference type="ARBA" id="ARBA00005721"/>
    </source>
</evidence>
<reference evidence="2 4" key="1">
    <citation type="submission" date="2018-06" db="EMBL/GenBank/DDBJ databases">
        <title>Genomic Encyclopedia of Type Strains, Phase III (KMG-III): the genomes of soil and plant-associated and newly described type strains.</title>
        <authorList>
            <person name="Whitman W."/>
        </authorList>
    </citation>
    <scope>NUCLEOTIDE SEQUENCE [LARGE SCALE GENOMIC DNA]</scope>
    <source>
        <strain evidence="2 4">CECT 7022</strain>
    </source>
</reference>
<sequence length="120" mass="13360">MELKQTIGHIQISDDVISKMVGEITSATCEITSMSAGLVESISKIWSGRSLTNGIAIRRKDDLVEINVRVIMRYGSKVHEVCRELQYKVIEQIEHFTGLTIQAVNVIVEAITPPQTSAKY</sequence>
<dbReference type="EMBL" id="QJSW01000004">
    <property type="protein sequence ID" value="PYE50336.1"/>
    <property type="molecule type" value="Genomic_DNA"/>
</dbReference>
<evidence type="ECO:0000313" key="2">
    <source>
        <dbReference type="EMBL" id="PYE50336.1"/>
    </source>
</evidence>
<evidence type="ECO:0000313" key="3">
    <source>
        <dbReference type="EMBL" id="QKS55012.1"/>
    </source>
</evidence>